<protein>
    <recommendedName>
        <fullName evidence="5">4-hydroxy-3-methylbut-2-enyl diphosphate reductase</fullName>
        <shortName evidence="5">HMBPP reductase</shortName>
        <ecNumber evidence="5">1.17.7.4</ecNumber>
    </recommendedName>
</protein>
<name>A0A4Z0GL50_9ACTN</name>
<feature type="binding site" evidence="5">
    <location>
        <position position="191"/>
    </location>
    <ligand>
        <name>[4Fe-4S] cluster</name>
        <dbReference type="ChEBI" id="CHEBI:49883"/>
    </ligand>
</feature>
<gene>
    <name evidence="5" type="primary">ispH</name>
    <name evidence="6" type="ORF">E4099_23965</name>
</gene>
<feature type="binding site" evidence="5">
    <location>
        <position position="221"/>
    </location>
    <ligand>
        <name>dimethylallyl diphosphate</name>
        <dbReference type="ChEBI" id="CHEBI:57623"/>
    </ligand>
</feature>
<feature type="binding site" evidence="5">
    <location>
        <position position="121"/>
    </location>
    <ligand>
        <name>dimethylallyl diphosphate</name>
        <dbReference type="ChEBI" id="CHEBI:57623"/>
    </ligand>
</feature>
<keyword evidence="5 6" id="KW-0560">Oxidoreductase</keyword>
<feature type="active site" description="Proton donor" evidence="5">
    <location>
        <position position="123"/>
    </location>
</feature>
<feature type="binding site" evidence="5">
    <location>
        <position position="38"/>
    </location>
    <ligand>
        <name>dimethylallyl diphosphate</name>
        <dbReference type="ChEBI" id="CHEBI:57623"/>
    </ligand>
</feature>
<keyword evidence="2 5" id="KW-0479">Metal-binding</keyword>
<dbReference type="Gene3D" id="3.40.50.11270">
    <property type="match status" value="1"/>
</dbReference>
<dbReference type="GO" id="GO:0016114">
    <property type="term" value="P:terpenoid biosynthetic process"/>
    <property type="evidence" value="ECO:0007669"/>
    <property type="project" value="UniProtKB-UniRule"/>
</dbReference>
<feature type="binding site" evidence="5">
    <location>
        <position position="38"/>
    </location>
    <ligand>
        <name>isopentenyl diphosphate</name>
        <dbReference type="ChEBI" id="CHEBI:128769"/>
    </ligand>
</feature>
<dbReference type="GO" id="GO:0019288">
    <property type="term" value="P:isopentenyl diphosphate biosynthetic process, methylerythritol 4-phosphate pathway"/>
    <property type="evidence" value="ECO:0007669"/>
    <property type="project" value="UniProtKB-UniRule"/>
</dbReference>
<evidence type="ECO:0000256" key="4">
    <source>
        <dbReference type="ARBA" id="ARBA00023014"/>
    </source>
</evidence>
<comment type="caution">
    <text evidence="6">The sequence shown here is derived from an EMBL/GenBank/DDBJ whole genome shotgun (WGS) entry which is preliminary data.</text>
</comment>
<comment type="catalytic activity">
    <reaction evidence="5">
        <text>isopentenyl diphosphate + 2 oxidized [2Fe-2S]-[ferredoxin] + H2O = (2E)-4-hydroxy-3-methylbut-2-enyl diphosphate + 2 reduced [2Fe-2S]-[ferredoxin] + 2 H(+)</text>
        <dbReference type="Rhea" id="RHEA:24488"/>
        <dbReference type="Rhea" id="RHEA-COMP:10000"/>
        <dbReference type="Rhea" id="RHEA-COMP:10001"/>
        <dbReference type="ChEBI" id="CHEBI:15377"/>
        <dbReference type="ChEBI" id="CHEBI:15378"/>
        <dbReference type="ChEBI" id="CHEBI:33737"/>
        <dbReference type="ChEBI" id="CHEBI:33738"/>
        <dbReference type="ChEBI" id="CHEBI:128753"/>
        <dbReference type="ChEBI" id="CHEBI:128769"/>
        <dbReference type="EC" id="1.17.7.4"/>
    </reaction>
</comment>
<feature type="binding site" evidence="5">
    <location>
        <position position="220"/>
    </location>
    <ligand>
        <name>dimethylallyl diphosphate</name>
        <dbReference type="ChEBI" id="CHEBI:57623"/>
    </ligand>
</feature>
<keyword evidence="4 5" id="KW-0411">Iron-sulfur</keyword>
<keyword evidence="7" id="KW-1185">Reference proteome</keyword>
<comment type="catalytic activity">
    <reaction evidence="5">
        <text>dimethylallyl diphosphate + 2 oxidized [2Fe-2S]-[ferredoxin] + H2O = (2E)-4-hydroxy-3-methylbut-2-enyl diphosphate + 2 reduced [2Fe-2S]-[ferredoxin] + 2 H(+)</text>
        <dbReference type="Rhea" id="RHEA:24825"/>
        <dbReference type="Rhea" id="RHEA-COMP:10000"/>
        <dbReference type="Rhea" id="RHEA-COMP:10001"/>
        <dbReference type="ChEBI" id="CHEBI:15377"/>
        <dbReference type="ChEBI" id="CHEBI:15378"/>
        <dbReference type="ChEBI" id="CHEBI:33737"/>
        <dbReference type="ChEBI" id="CHEBI:33738"/>
        <dbReference type="ChEBI" id="CHEBI:57623"/>
        <dbReference type="ChEBI" id="CHEBI:128753"/>
        <dbReference type="EC" id="1.17.7.4"/>
    </reaction>
</comment>
<feature type="binding site" evidence="5">
    <location>
        <position position="71"/>
    </location>
    <ligand>
        <name>(2E)-4-hydroxy-3-methylbut-2-enyl diphosphate</name>
        <dbReference type="ChEBI" id="CHEBI:128753"/>
    </ligand>
</feature>
<dbReference type="UniPathway" id="UPA00056">
    <property type="reaction ID" value="UER00097"/>
</dbReference>
<feature type="binding site" evidence="5">
    <location>
        <position position="93"/>
    </location>
    <ligand>
        <name>[4Fe-4S] cluster</name>
        <dbReference type="ChEBI" id="CHEBI:49883"/>
    </ligand>
</feature>
<feature type="binding site" evidence="5">
    <location>
        <position position="263"/>
    </location>
    <ligand>
        <name>dimethylallyl diphosphate</name>
        <dbReference type="ChEBI" id="CHEBI:57623"/>
    </ligand>
</feature>
<feature type="binding site" evidence="5">
    <location>
        <position position="161"/>
    </location>
    <ligand>
        <name>(2E)-4-hydroxy-3-methylbut-2-enyl diphosphate</name>
        <dbReference type="ChEBI" id="CHEBI:128753"/>
    </ligand>
</feature>
<feature type="binding site" evidence="5">
    <location>
        <position position="71"/>
    </location>
    <ligand>
        <name>dimethylallyl diphosphate</name>
        <dbReference type="ChEBI" id="CHEBI:57623"/>
    </ligand>
</feature>
<feature type="binding site" evidence="5">
    <location>
        <position position="121"/>
    </location>
    <ligand>
        <name>(2E)-4-hydroxy-3-methylbut-2-enyl diphosphate</name>
        <dbReference type="ChEBI" id="CHEBI:128753"/>
    </ligand>
</feature>
<evidence type="ECO:0000256" key="5">
    <source>
        <dbReference type="HAMAP-Rule" id="MF_00191"/>
    </source>
</evidence>
<feature type="binding site" evidence="5">
    <location>
        <position position="263"/>
    </location>
    <ligand>
        <name>(2E)-4-hydroxy-3-methylbut-2-enyl diphosphate</name>
        <dbReference type="ChEBI" id="CHEBI:128753"/>
    </ligand>
</feature>
<comment type="pathway">
    <text evidence="5">Isoprenoid biosynthesis; isopentenyl diphosphate biosynthesis via DXP pathway; isopentenyl diphosphate from 1-deoxy-D-xylulose 5-phosphate: step 6/6.</text>
</comment>
<reference evidence="6 7" key="1">
    <citation type="submission" date="2019-03" db="EMBL/GenBank/DDBJ databases">
        <authorList>
            <person name="Gonzalez-Pimentel J.L."/>
        </authorList>
    </citation>
    <scope>NUCLEOTIDE SEQUENCE [LARGE SCALE GENOMIC DNA]</scope>
    <source>
        <strain evidence="6 7">JCM 31289</strain>
    </source>
</reference>
<dbReference type="InterPro" id="IPR003451">
    <property type="entry name" value="LytB/IspH"/>
</dbReference>
<feature type="binding site" evidence="5">
    <location>
        <position position="219"/>
    </location>
    <ligand>
        <name>isopentenyl diphosphate</name>
        <dbReference type="ChEBI" id="CHEBI:128769"/>
    </ligand>
</feature>
<dbReference type="GO" id="GO:0051745">
    <property type="term" value="F:4-hydroxy-3-methylbut-2-enyl diphosphate reductase activity"/>
    <property type="evidence" value="ECO:0007669"/>
    <property type="project" value="UniProtKB-UniRule"/>
</dbReference>
<dbReference type="HAMAP" id="MF_00191">
    <property type="entry name" value="IspH"/>
    <property type="match status" value="1"/>
</dbReference>
<dbReference type="GO" id="GO:0051539">
    <property type="term" value="F:4 iron, 4 sulfur cluster binding"/>
    <property type="evidence" value="ECO:0007669"/>
    <property type="project" value="UniProtKB-UniRule"/>
</dbReference>
<feature type="binding site" evidence="5">
    <location>
        <position position="9"/>
    </location>
    <ligand>
        <name>[4Fe-4S] cluster</name>
        <dbReference type="ChEBI" id="CHEBI:49883"/>
    </ligand>
</feature>
<feature type="binding site" evidence="5">
    <location>
        <position position="221"/>
    </location>
    <ligand>
        <name>(2E)-4-hydroxy-3-methylbut-2-enyl diphosphate</name>
        <dbReference type="ChEBI" id="CHEBI:128753"/>
    </ligand>
</feature>
<dbReference type="CDD" id="cd13944">
    <property type="entry name" value="lytB_ispH"/>
    <property type="match status" value="1"/>
</dbReference>
<dbReference type="PANTHER" id="PTHR30426">
    <property type="entry name" value="4-HYDROXY-3-METHYLBUT-2-ENYL DIPHOSPHATE REDUCTASE"/>
    <property type="match status" value="1"/>
</dbReference>
<keyword evidence="3 5" id="KW-0408">Iron</keyword>
<dbReference type="NCBIfam" id="TIGR00216">
    <property type="entry name" value="ispH_lytB"/>
    <property type="match status" value="1"/>
</dbReference>
<evidence type="ECO:0000256" key="2">
    <source>
        <dbReference type="ARBA" id="ARBA00022723"/>
    </source>
</evidence>
<feature type="binding site" evidence="5">
    <location>
        <position position="121"/>
    </location>
    <ligand>
        <name>isopentenyl diphosphate</name>
        <dbReference type="ChEBI" id="CHEBI:128769"/>
    </ligand>
</feature>
<evidence type="ECO:0000313" key="7">
    <source>
        <dbReference type="Proteomes" id="UP000297948"/>
    </source>
</evidence>
<proteinExistence type="inferred from homology"/>
<keyword evidence="5" id="KW-0414">Isoprene biosynthesis</keyword>
<accession>A0A4Z0GL50</accession>
<comment type="function">
    <text evidence="5">Catalyzes the conversion of 1-hydroxy-2-methyl-2-(E)-butenyl 4-diphosphate (HMBPP) into a mixture of isopentenyl diphosphate (IPP) and dimethylallyl diphosphate (DMAPP). Acts in the terminal step of the DOXP/MEP pathway for isoprenoid precursor biosynthesis.</text>
</comment>
<dbReference type="GO" id="GO:0046872">
    <property type="term" value="F:metal ion binding"/>
    <property type="evidence" value="ECO:0007669"/>
    <property type="project" value="UniProtKB-KW"/>
</dbReference>
<feature type="binding site" evidence="5">
    <location>
        <position position="38"/>
    </location>
    <ligand>
        <name>(2E)-4-hydroxy-3-methylbut-2-enyl diphosphate</name>
        <dbReference type="ChEBI" id="CHEBI:128753"/>
    </ligand>
</feature>
<dbReference type="UniPathway" id="UPA00059">
    <property type="reaction ID" value="UER00105"/>
</dbReference>
<dbReference type="Gene3D" id="3.40.1010.20">
    <property type="entry name" value="4-hydroxy-3-methylbut-2-enyl diphosphate reductase, catalytic domain"/>
    <property type="match status" value="2"/>
</dbReference>
<dbReference type="Proteomes" id="UP000297948">
    <property type="component" value="Unassembled WGS sequence"/>
</dbReference>
<feature type="binding site" evidence="5">
    <location>
        <position position="221"/>
    </location>
    <ligand>
        <name>isopentenyl diphosphate</name>
        <dbReference type="ChEBI" id="CHEBI:128769"/>
    </ligand>
</feature>
<dbReference type="OrthoDB" id="9804068at2"/>
<dbReference type="NCBIfam" id="NF002189">
    <property type="entry name" value="PRK01045.1-3"/>
    <property type="match status" value="1"/>
</dbReference>
<comment type="pathway">
    <text evidence="5">Isoprenoid biosynthesis; dimethylallyl diphosphate biosynthesis; dimethylallyl diphosphate from (2E)-4-hydroxy-3-methylbutenyl diphosphate: step 1/1.</text>
</comment>
<dbReference type="EC" id="1.17.7.4" evidence="5"/>
<dbReference type="AlphaFoldDB" id="A0A4Z0GL50"/>
<sequence>MLAEPRGFCAGVERAIGMVERALEIHGSPVYVRKQIIHNQYVVRQLEKRGAIFVESEEDVPEGEVCVFSAHGVSPAVRASADARELNVIDATCPLVSKVHQEAKRFAAGGRTILLIGHAEHEEVEGTVGEAPEHIVVVENLEDARTLQLPAGAEVSYLTQTTLSLDETRDIAAELLRRFPQLRGPGSDDVCYASQNRQSAVKELAAQADLVLVVGSDNSSNSVRMVEVAIRHGAESYLVNDVSKLDESWLRGVTTVGVTSGASAPEILVEQLVSRLAELGYGHVDTITTATEDVVFAMPGSLQ</sequence>
<evidence type="ECO:0000256" key="3">
    <source>
        <dbReference type="ARBA" id="ARBA00023004"/>
    </source>
</evidence>
<organism evidence="6 7">
    <name type="scientific">Streptomyces palmae</name>
    <dbReference type="NCBI Taxonomy" id="1701085"/>
    <lineage>
        <taxon>Bacteria</taxon>
        <taxon>Bacillati</taxon>
        <taxon>Actinomycetota</taxon>
        <taxon>Actinomycetes</taxon>
        <taxon>Kitasatosporales</taxon>
        <taxon>Streptomycetaceae</taxon>
        <taxon>Streptomyces</taxon>
    </lineage>
</organism>
<dbReference type="NCBIfam" id="NF002190">
    <property type="entry name" value="PRK01045.1-4"/>
    <property type="match status" value="1"/>
</dbReference>
<feature type="binding site" evidence="5">
    <location>
        <position position="219"/>
    </location>
    <ligand>
        <name>dimethylallyl diphosphate</name>
        <dbReference type="ChEBI" id="CHEBI:57623"/>
    </ligand>
</feature>
<comment type="cofactor">
    <cofactor evidence="5">
        <name>[4Fe-4S] cluster</name>
        <dbReference type="ChEBI" id="CHEBI:49883"/>
    </cofactor>
    <text evidence="5">Binds 1 [4Fe-4S] cluster per subunit.</text>
</comment>
<dbReference type="EMBL" id="SRID01000284">
    <property type="protein sequence ID" value="TGA96777.1"/>
    <property type="molecule type" value="Genomic_DNA"/>
</dbReference>
<feature type="binding site" evidence="5">
    <location>
        <position position="71"/>
    </location>
    <ligand>
        <name>isopentenyl diphosphate</name>
        <dbReference type="ChEBI" id="CHEBI:128769"/>
    </ligand>
</feature>
<comment type="similarity">
    <text evidence="5">Belongs to the IspH family.</text>
</comment>
<feature type="binding site" evidence="5">
    <location>
        <position position="219"/>
    </location>
    <ligand>
        <name>(2E)-4-hydroxy-3-methylbut-2-enyl diphosphate</name>
        <dbReference type="ChEBI" id="CHEBI:128753"/>
    </ligand>
</feature>
<feature type="binding site" evidence="5">
    <location>
        <position position="220"/>
    </location>
    <ligand>
        <name>(2E)-4-hydroxy-3-methylbut-2-enyl diphosphate</name>
        <dbReference type="ChEBI" id="CHEBI:128753"/>
    </ligand>
</feature>
<feature type="binding site" evidence="5">
    <location>
        <position position="263"/>
    </location>
    <ligand>
        <name>isopentenyl diphosphate</name>
        <dbReference type="ChEBI" id="CHEBI:128769"/>
    </ligand>
</feature>
<dbReference type="GO" id="GO:0050992">
    <property type="term" value="P:dimethylallyl diphosphate biosynthetic process"/>
    <property type="evidence" value="ECO:0007669"/>
    <property type="project" value="UniProtKB-UniRule"/>
</dbReference>
<dbReference type="Pfam" id="PF02401">
    <property type="entry name" value="LYTB"/>
    <property type="match status" value="1"/>
</dbReference>
<feature type="binding site" evidence="5">
    <location>
        <position position="220"/>
    </location>
    <ligand>
        <name>isopentenyl diphosphate</name>
        <dbReference type="ChEBI" id="CHEBI:128769"/>
    </ligand>
</feature>
<keyword evidence="1 5" id="KW-0004">4Fe-4S</keyword>
<evidence type="ECO:0000313" key="6">
    <source>
        <dbReference type="EMBL" id="TGA96777.1"/>
    </source>
</evidence>
<evidence type="ECO:0000256" key="1">
    <source>
        <dbReference type="ARBA" id="ARBA00022485"/>
    </source>
</evidence>
<dbReference type="PANTHER" id="PTHR30426:SF0">
    <property type="entry name" value="4-HYDROXY-3-METHYLBUT-2-ENYL DIPHOSPHATE REDUCTASE"/>
    <property type="match status" value="1"/>
</dbReference>